<dbReference type="VEuPathDB" id="FungiDB:I7I53_08488"/>
<organism evidence="1 2">
    <name type="scientific">Ajellomyces capsulatus (strain H88)</name>
    <name type="common">Darling's disease fungus</name>
    <name type="synonym">Histoplasma capsulatum</name>
    <dbReference type="NCBI Taxonomy" id="544711"/>
    <lineage>
        <taxon>Eukaryota</taxon>
        <taxon>Fungi</taxon>
        <taxon>Dikarya</taxon>
        <taxon>Ascomycota</taxon>
        <taxon>Pezizomycotina</taxon>
        <taxon>Eurotiomycetes</taxon>
        <taxon>Eurotiomycetidae</taxon>
        <taxon>Onygenales</taxon>
        <taxon>Ajellomycetaceae</taxon>
        <taxon>Histoplasma</taxon>
    </lineage>
</organism>
<dbReference type="EMBL" id="CP069103">
    <property type="protein sequence ID" value="QSS52757.1"/>
    <property type="molecule type" value="Genomic_DNA"/>
</dbReference>
<evidence type="ECO:0000313" key="1">
    <source>
        <dbReference type="EMBL" id="QSS52757.1"/>
    </source>
</evidence>
<gene>
    <name evidence="1" type="ORF">I7I53_08488</name>
</gene>
<accession>A0A8A1LLP8</accession>
<proteinExistence type="predicted"/>
<protein>
    <submittedName>
        <fullName evidence="1">Uncharacterized protein</fullName>
    </submittedName>
</protein>
<reference evidence="1" key="1">
    <citation type="submission" date="2021-01" db="EMBL/GenBank/DDBJ databases">
        <title>Chromosome-level genome assembly of a human fungal pathogen reveals clustering of transcriptionally co-regulated genes.</title>
        <authorList>
            <person name="Voorhies M."/>
            <person name="Cohen S."/>
            <person name="Shea T.P."/>
            <person name="Petrus S."/>
            <person name="Munoz J.F."/>
            <person name="Poplawski S."/>
            <person name="Goldman W.E."/>
            <person name="Michael T."/>
            <person name="Cuomo C.A."/>
            <person name="Sil A."/>
            <person name="Beyhan S."/>
        </authorList>
    </citation>
    <scope>NUCLEOTIDE SEQUENCE</scope>
    <source>
        <strain evidence="1">H88</strain>
    </source>
</reference>
<dbReference type="AlphaFoldDB" id="A0A8A1LLP8"/>
<evidence type="ECO:0000313" key="2">
    <source>
        <dbReference type="Proteomes" id="UP000663419"/>
    </source>
</evidence>
<dbReference type="Proteomes" id="UP000663419">
    <property type="component" value="Chromosome 2"/>
</dbReference>
<name>A0A8A1LLP8_AJEC8</name>
<sequence length="117" mass="13339">MTSNGGFGSRERKIFSSLDIQFIPPPQGAVKGGRVSHLCAEARKFKRHDGALRNRDEWKCLLGIRVDEARTHIHHISQCRFPPTSSTRRGEENLPTLCAEITLREKIFFLNECYSVL</sequence>